<evidence type="ECO:0000313" key="5">
    <source>
        <dbReference type="RefSeq" id="XP_020999425.1"/>
    </source>
</evidence>
<evidence type="ECO:0000313" key="3">
    <source>
        <dbReference type="Proteomes" id="UP000515211"/>
    </source>
</evidence>
<dbReference type="KEGG" id="adu:127744125"/>
<keyword evidence="3" id="KW-1185">Reference proteome</keyword>
<dbReference type="Pfam" id="PF03108">
    <property type="entry name" value="DBD_Tnp_Mut"/>
    <property type="match status" value="1"/>
</dbReference>
<name>A0A6P4BVR6_ARADU</name>
<dbReference type="InterPro" id="IPR004332">
    <property type="entry name" value="Transposase_MuDR"/>
</dbReference>
<accession>A0A6P4BVR6</accession>
<dbReference type="AlphaFoldDB" id="A0A6P4BVR6"/>
<organism evidence="3 4">
    <name type="scientific">Arachis duranensis</name>
    <name type="common">Wild peanut</name>
    <dbReference type="NCBI Taxonomy" id="130453"/>
    <lineage>
        <taxon>Eukaryota</taxon>
        <taxon>Viridiplantae</taxon>
        <taxon>Streptophyta</taxon>
        <taxon>Embryophyta</taxon>
        <taxon>Tracheophyta</taxon>
        <taxon>Spermatophyta</taxon>
        <taxon>Magnoliopsida</taxon>
        <taxon>eudicotyledons</taxon>
        <taxon>Gunneridae</taxon>
        <taxon>Pentapetalae</taxon>
        <taxon>rosids</taxon>
        <taxon>fabids</taxon>
        <taxon>Fabales</taxon>
        <taxon>Fabaceae</taxon>
        <taxon>Papilionoideae</taxon>
        <taxon>50 kb inversion clade</taxon>
        <taxon>dalbergioids sensu lato</taxon>
        <taxon>Dalbergieae</taxon>
        <taxon>Pterocarpus clade</taxon>
        <taxon>Arachis</taxon>
    </lineage>
</organism>
<dbReference type="KEGG" id="adu:107461913"/>
<protein>
    <submittedName>
        <fullName evidence="4">Uncharacterized protein LOC107461913</fullName>
    </submittedName>
    <submittedName>
        <fullName evidence="5">Uncharacterized protein LOC110281476</fullName>
    </submittedName>
    <submittedName>
        <fullName evidence="6">Uncharacterized protein LOC127744125</fullName>
    </submittedName>
</protein>
<feature type="compositionally biased region" description="Polar residues" evidence="1">
    <location>
        <begin position="171"/>
        <end position="183"/>
    </location>
</feature>
<evidence type="ECO:0000259" key="2">
    <source>
        <dbReference type="Pfam" id="PF03108"/>
    </source>
</evidence>
<evidence type="ECO:0000256" key="1">
    <source>
        <dbReference type="SAM" id="MobiDB-lite"/>
    </source>
</evidence>
<reference evidence="4 5" key="2">
    <citation type="submission" date="2025-04" db="UniProtKB">
        <authorList>
            <consortium name="RefSeq"/>
        </authorList>
    </citation>
    <scope>IDENTIFICATION</scope>
    <source>
        <tissue evidence="4 5">Whole plant</tissue>
    </source>
</reference>
<reference evidence="3" key="1">
    <citation type="journal article" date="2016" name="Nat. Genet.">
        <title>The genome sequences of Arachis duranensis and Arachis ipaensis, the diploid ancestors of cultivated peanut.</title>
        <authorList>
            <person name="Bertioli D.J."/>
            <person name="Cannon S.B."/>
            <person name="Froenicke L."/>
            <person name="Huang G."/>
            <person name="Farmer A.D."/>
            <person name="Cannon E.K."/>
            <person name="Liu X."/>
            <person name="Gao D."/>
            <person name="Clevenger J."/>
            <person name="Dash S."/>
            <person name="Ren L."/>
            <person name="Moretzsohn M.C."/>
            <person name="Shirasawa K."/>
            <person name="Huang W."/>
            <person name="Vidigal B."/>
            <person name="Abernathy B."/>
            <person name="Chu Y."/>
            <person name="Niederhuth C.E."/>
            <person name="Umale P."/>
            <person name="Araujo A.C."/>
            <person name="Kozik A."/>
            <person name="Kim K.D."/>
            <person name="Burow M.D."/>
            <person name="Varshney R.K."/>
            <person name="Wang X."/>
            <person name="Zhang X."/>
            <person name="Barkley N."/>
            <person name="Guimaraes P.M."/>
            <person name="Isobe S."/>
            <person name="Guo B."/>
            <person name="Liao B."/>
            <person name="Stalker H.T."/>
            <person name="Schmitz R.J."/>
            <person name="Scheffler B.E."/>
            <person name="Leal-Bertioli S.C."/>
            <person name="Xun X."/>
            <person name="Jackson S.A."/>
            <person name="Michelmore R."/>
            <person name="Ozias-Akins P."/>
        </authorList>
    </citation>
    <scope>NUCLEOTIDE SEQUENCE [LARGE SCALE GENOMIC DNA]</scope>
    <source>
        <strain evidence="3">cv. V14167</strain>
    </source>
</reference>
<sequence length="272" mass="29602">MTLSELKMSILQKVGLCGSKWVKKLFYKILIAVVSAGVQYETFVIGSDEDMPVLFHCRCSFLKVRIHELFAKLEDGFDSSGASAPNPQSMTVGGTSTSMPVVAAGGLLAEPPSIPLAAARSPGLIPGLFGESEPDHIENLMQENDLDDEPDHILGDSKEDTPRTPPARPGPSSSCTGQQPPHFSTLNVEAIGQHLDMDPTSGRQGLHEGNPSGDFQVSQSFQTKEEAVLSVKDYSICRGVQYRVMESDHLKFHGRCKEFGNGCTWLIRITLR</sequence>
<dbReference type="KEGG" id="adu:110281476"/>
<dbReference type="RefSeq" id="XP_020999425.1">
    <property type="nucleotide sequence ID" value="XM_021143766.1"/>
</dbReference>
<feature type="domain" description="Transposase MuDR plant" evidence="2">
    <location>
        <begin position="216"/>
        <end position="269"/>
    </location>
</feature>
<dbReference type="Proteomes" id="UP000515211">
    <property type="component" value="Chromosome 8"/>
</dbReference>
<dbReference type="RefSeq" id="XP_015935958.1">
    <property type="nucleotide sequence ID" value="XM_016080472.1"/>
</dbReference>
<proteinExistence type="predicted"/>
<evidence type="ECO:0000313" key="4">
    <source>
        <dbReference type="RefSeq" id="XP_015935958.1"/>
    </source>
</evidence>
<evidence type="ECO:0000313" key="6">
    <source>
        <dbReference type="RefSeq" id="XP_052112357.1"/>
    </source>
</evidence>
<feature type="region of interest" description="Disordered" evidence="1">
    <location>
        <begin position="144"/>
        <end position="183"/>
    </location>
</feature>
<gene>
    <name evidence="4" type="primary">LOC107461913</name>
    <name evidence="5" type="synonym">LOC110281476</name>
    <name evidence="6" type="synonym">LOC127744125</name>
</gene>
<dbReference type="GeneID" id="107461913"/>
<dbReference type="Proteomes" id="UP000515211">
    <property type="component" value="Chromosome 5"/>
</dbReference>
<dbReference type="RefSeq" id="XP_052112357.1">
    <property type="nucleotide sequence ID" value="XM_052256397.1"/>
</dbReference>
<feature type="compositionally biased region" description="Basic and acidic residues" evidence="1">
    <location>
        <begin position="151"/>
        <end position="162"/>
    </location>
</feature>